<name>A0A6G0W1D8_APHCR</name>
<feature type="domain" description="DUF7869" evidence="1">
    <location>
        <begin position="464"/>
        <end position="569"/>
    </location>
</feature>
<reference evidence="2 3" key="1">
    <citation type="submission" date="2019-08" db="EMBL/GenBank/DDBJ databases">
        <title>Whole genome of Aphis craccivora.</title>
        <authorList>
            <person name="Voronova N.V."/>
            <person name="Shulinski R.S."/>
            <person name="Bandarenka Y.V."/>
            <person name="Zhorov D.G."/>
            <person name="Warner D."/>
        </authorList>
    </citation>
    <scope>NUCLEOTIDE SEQUENCE [LARGE SCALE GENOMIC DNA]</scope>
    <source>
        <strain evidence="2">180601</strain>
        <tissue evidence="2">Whole Body</tissue>
    </source>
</reference>
<dbReference type="AlphaFoldDB" id="A0A6G0W1D8"/>
<dbReference type="EMBL" id="VUJU01009667">
    <property type="protein sequence ID" value="KAF0718545.1"/>
    <property type="molecule type" value="Genomic_DNA"/>
</dbReference>
<gene>
    <name evidence="2" type="ORF">FWK35_00026643</name>
</gene>
<dbReference type="Pfam" id="PF25273">
    <property type="entry name" value="DUF7869"/>
    <property type="match status" value="1"/>
</dbReference>
<protein>
    <recommendedName>
        <fullName evidence="1">DUF7869 domain-containing protein</fullName>
    </recommendedName>
</protein>
<comment type="caution">
    <text evidence="2">The sequence shown here is derived from an EMBL/GenBank/DDBJ whole genome shotgun (WGS) entry which is preliminary data.</text>
</comment>
<dbReference type="Proteomes" id="UP000478052">
    <property type="component" value="Unassembled WGS sequence"/>
</dbReference>
<evidence type="ECO:0000313" key="3">
    <source>
        <dbReference type="Proteomes" id="UP000478052"/>
    </source>
</evidence>
<evidence type="ECO:0000259" key="1">
    <source>
        <dbReference type="Pfam" id="PF25273"/>
    </source>
</evidence>
<proteinExistence type="predicted"/>
<dbReference type="PANTHER" id="PTHR10773:SF19">
    <property type="match status" value="1"/>
</dbReference>
<evidence type="ECO:0000313" key="2">
    <source>
        <dbReference type="EMBL" id="KAF0718545.1"/>
    </source>
</evidence>
<feature type="non-terminal residue" evidence="2">
    <location>
        <position position="574"/>
    </location>
</feature>
<dbReference type="InterPro" id="IPR057191">
    <property type="entry name" value="DUF7869"/>
</dbReference>
<keyword evidence="3" id="KW-1185">Reference proteome</keyword>
<accession>A0A6G0W1D8</accession>
<sequence>MDFLTELNSSSRSTGNPILAQVSIHSTNKASVSSPSMDVTPPCPTDSTGDLPSILFLSVVRLNNICFCFYTIMLADSSDECDDSGDEWQPYNNKNNAIESDSDGLIGTCNDENVFGVVNVTENIENKKTGEQIIKSVINYIIDQSCNQSKDTLLEASDETVNSQIMGDASKWKKNVISNEKKKLKKPKAIDCSHCKFKCSIHFDESYRNEVCNKFWALDYNRQKDFILANVNIKSVKRHVPITNIRKAKENSKNITFNHGPVDKAFEGLGIDTGLFMDHDKRGKAPSVNKFSDEIIANINSHIEKFPTVESHYCRSTSKRQYLDPNLSISKMYELYVKECNETGKKHVSLSLYKKIFCENHNLSFFKPKKDQCLTCEKYNKSAKPQSKDMVINYENHIRRRDESFAAKKLDKERATSDQSFCSATFDLQSVLQIPSSEVSAMYYSRKLCVYNLTLYEAAAPNNAFCFLWTEVNGQKGSSEIGSALLKWIYQLPESIKEISLYSDTCSGQNRNQYIAALFLFVVIHTKIEVLPHNFMESGHSYMEVDSMHSAIESAKKNVPVYTMHDWLNICRLA</sequence>
<dbReference type="PANTHER" id="PTHR10773">
    <property type="entry name" value="DNA-DIRECTED RNA POLYMERASES I, II, AND III SUBUNIT RPABC2"/>
    <property type="match status" value="1"/>
</dbReference>
<organism evidence="2 3">
    <name type="scientific">Aphis craccivora</name>
    <name type="common">Cowpea aphid</name>
    <dbReference type="NCBI Taxonomy" id="307492"/>
    <lineage>
        <taxon>Eukaryota</taxon>
        <taxon>Metazoa</taxon>
        <taxon>Ecdysozoa</taxon>
        <taxon>Arthropoda</taxon>
        <taxon>Hexapoda</taxon>
        <taxon>Insecta</taxon>
        <taxon>Pterygota</taxon>
        <taxon>Neoptera</taxon>
        <taxon>Paraneoptera</taxon>
        <taxon>Hemiptera</taxon>
        <taxon>Sternorrhyncha</taxon>
        <taxon>Aphidomorpha</taxon>
        <taxon>Aphidoidea</taxon>
        <taxon>Aphididae</taxon>
        <taxon>Aphidini</taxon>
        <taxon>Aphis</taxon>
        <taxon>Aphis</taxon>
    </lineage>
</organism>
<dbReference type="OrthoDB" id="6593594at2759"/>